<protein>
    <recommendedName>
        <fullName evidence="4 5">N5-carboxyaminoimidazole ribonucleotide synthase</fullName>
        <shortName evidence="4 5">N5-CAIR synthase</shortName>
        <ecNumber evidence="4 5">6.3.4.18</ecNumber>
    </recommendedName>
    <alternativeName>
        <fullName evidence="4 5">5-(carboxyamino)imidazole ribonucleotide synthetase</fullName>
    </alternativeName>
</protein>
<dbReference type="InterPro" id="IPR003135">
    <property type="entry name" value="ATP-grasp_carboxylate-amine"/>
</dbReference>
<dbReference type="NCBIfam" id="NF004677">
    <property type="entry name" value="PRK06019.1-3"/>
    <property type="match status" value="1"/>
</dbReference>
<feature type="binding site" evidence="4">
    <location>
        <begin position="179"/>
        <end position="182"/>
    </location>
    <ligand>
        <name>ATP</name>
        <dbReference type="ChEBI" id="CHEBI:30616"/>
    </ligand>
</feature>
<dbReference type="SUPFAM" id="SSF52440">
    <property type="entry name" value="PreATP-grasp domain"/>
    <property type="match status" value="1"/>
</dbReference>
<comment type="similarity">
    <text evidence="4 5">Belongs to the PurK/PurT family.</text>
</comment>
<dbReference type="InterPro" id="IPR011761">
    <property type="entry name" value="ATP-grasp"/>
</dbReference>
<comment type="pathway">
    <text evidence="4 5">Purine metabolism; IMP biosynthesis via de novo pathway; 5-amino-1-(5-phospho-D-ribosyl)imidazole-4-carboxylate from 5-amino-1-(5-phospho-D-ribosyl)imidazole (N5-CAIR route): step 1/2.</text>
</comment>
<feature type="binding site" evidence="4">
    <location>
        <begin position="264"/>
        <end position="265"/>
    </location>
    <ligand>
        <name>ATP</name>
        <dbReference type="ChEBI" id="CHEBI:30616"/>
    </ligand>
</feature>
<dbReference type="Proteomes" id="UP000738431">
    <property type="component" value="Chromosome"/>
</dbReference>
<dbReference type="RefSeq" id="WP_221032244.1">
    <property type="nucleotide sequence ID" value="NZ_CP139781.1"/>
</dbReference>
<dbReference type="HAMAP" id="MF_01928">
    <property type="entry name" value="PurK"/>
    <property type="match status" value="1"/>
</dbReference>
<evidence type="ECO:0000256" key="1">
    <source>
        <dbReference type="ARBA" id="ARBA00022741"/>
    </source>
</evidence>
<comment type="function">
    <text evidence="4">Catalyzes the ATP-dependent conversion of 5-aminoimidazole ribonucleotide (AIR) and HCO(3)(-) to N5-carboxyaminoimidazole ribonucleotide (N5-CAIR).</text>
</comment>
<dbReference type="EMBL" id="CP139781">
    <property type="protein sequence ID" value="WRQ89786.1"/>
    <property type="molecule type" value="Genomic_DNA"/>
</dbReference>
<sequence>MIPPGSTLGVLGGGQLGRMLAHAATRMGYRLHVFEPGENSPAGEVATREFNSSYKEIERLKDFARGCAAVTYEFENVPVEPLWEIEKVVPLRPHWEVLEVCQNRMREKKWLKKNGFPHVPFAEVEAGGDLAKAIKQVGLPCVVKTADFGYDGKGQMRLNTTAEVPAAAKAFASQRAVVEKFIDFKCEASVIVARNTRGETRTFPVAENIHTKHILDFSIVPARLPQDVQERAAELAVNIAEAFDLVGLLAVELFVTDDGELLVNEMAPRTHNSGHWTLDGCVSTQFEQQIRAVTGLPLGDTSLTVGAAVMVNILGDAWQWQDGELVGAPDWAALLKEPRAKLHLYGKSEPRVGRKMGHFTVTGDTADAVLERARALKATLHGEDIA</sequence>
<feature type="binding site" evidence="4">
    <location>
        <begin position="149"/>
        <end position="155"/>
    </location>
    <ligand>
        <name>ATP</name>
        <dbReference type="ChEBI" id="CHEBI:30616"/>
    </ligand>
</feature>
<dbReference type="Pfam" id="PF02222">
    <property type="entry name" value="ATP-grasp"/>
    <property type="match status" value="1"/>
</dbReference>
<evidence type="ECO:0000313" key="7">
    <source>
        <dbReference type="EMBL" id="WRQ89786.1"/>
    </source>
</evidence>
<feature type="binding site" evidence="4">
    <location>
        <position position="187"/>
    </location>
    <ligand>
        <name>ATP</name>
        <dbReference type="ChEBI" id="CHEBI:30616"/>
    </ligand>
</feature>
<dbReference type="InterPro" id="IPR013815">
    <property type="entry name" value="ATP_grasp_subdomain_1"/>
</dbReference>
<keyword evidence="8" id="KW-1185">Reference proteome</keyword>
<keyword evidence="2 4" id="KW-0658">Purine biosynthesis</keyword>
<dbReference type="NCBIfam" id="TIGR01161">
    <property type="entry name" value="purK"/>
    <property type="match status" value="1"/>
</dbReference>
<evidence type="ECO:0000259" key="6">
    <source>
        <dbReference type="PROSITE" id="PS50975"/>
    </source>
</evidence>
<evidence type="ECO:0000313" key="8">
    <source>
        <dbReference type="Proteomes" id="UP000738431"/>
    </source>
</evidence>
<dbReference type="Pfam" id="PF17769">
    <property type="entry name" value="PurK_C"/>
    <property type="match status" value="1"/>
</dbReference>
<evidence type="ECO:0000256" key="2">
    <source>
        <dbReference type="ARBA" id="ARBA00022755"/>
    </source>
</evidence>
<keyword evidence="3 4" id="KW-0067">ATP-binding</keyword>
<dbReference type="NCBIfam" id="NF004675">
    <property type="entry name" value="PRK06019.1-1"/>
    <property type="match status" value="1"/>
</dbReference>
<dbReference type="PROSITE" id="PS50975">
    <property type="entry name" value="ATP_GRASP"/>
    <property type="match status" value="1"/>
</dbReference>
<evidence type="ECO:0000256" key="4">
    <source>
        <dbReference type="HAMAP-Rule" id="MF_01928"/>
    </source>
</evidence>
<dbReference type="NCBIfam" id="NF004676">
    <property type="entry name" value="PRK06019.1-2"/>
    <property type="match status" value="1"/>
</dbReference>
<dbReference type="InterPro" id="IPR005875">
    <property type="entry name" value="PurK"/>
</dbReference>
<dbReference type="InterPro" id="IPR016185">
    <property type="entry name" value="PreATP-grasp_dom_sf"/>
</dbReference>
<dbReference type="InterPro" id="IPR011054">
    <property type="entry name" value="Rudment_hybrid_motif"/>
</dbReference>
<name>A0ABZ1CDM9_9BACT</name>
<accession>A0ABZ1CDM9</accession>
<dbReference type="PANTHER" id="PTHR11609:SF5">
    <property type="entry name" value="PHOSPHORIBOSYLAMINOIMIDAZOLE CARBOXYLASE"/>
    <property type="match status" value="1"/>
</dbReference>
<dbReference type="Gene3D" id="3.40.50.20">
    <property type="match status" value="1"/>
</dbReference>
<evidence type="ECO:0000256" key="5">
    <source>
        <dbReference type="RuleBase" id="RU361200"/>
    </source>
</evidence>
<feature type="domain" description="ATP-grasp" evidence="6">
    <location>
        <begin position="108"/>
        <end position="294"/>
    </location>
</feature>
<dbReference type="InterPro" id="IPR054350">
    <property type="entry name" value="PurT/PurK_preATP-grasp"/>
</dbReference>
<reference evidence="7 8" key="1">
    <citation type="submission" date="2023-12" db="EMBL/GenBank/DDBJ databases">
        <title>Description of an unclassified Opitutus bacterium of Verrucomicrobiota.</title>
        <authorList>
            <person name="Zhang D.-F."/>
        </authorList>
    </citation>
    <scope>NUCLEOTIDE SEQUENCE [LARGE SCALE GENOMIC DNA]</scope>
    <source>
        <strain evidence="7 8">WL0086</strain>
    </source>
</reference>
<dbReference type="PANTHER" id="PTHR11609">
    <property type="entry name" value="PURINE BIOSYNTHESIS PROTEIN 6/7, PUR6/7"/>
    <property type="match status" value="1"/>
</dbReference>
<dbReference type="NCBIfam" id="NF004679">
    <property type="entry name" value="PRK06019.1-5"/>
    <property type="match status" value="1"/>
</dbReference>
<dbReference type="SUPFAM" id="SSF51246">
    <property type="entry name" value="Rudiment single hybrid motif"/>
    <property type="match status" value="1"/>
</dbReference>
<dbReference type="GO" id="GO:0034028">
    <property type="term" value="F:5-(carboxyamino)imidazole ribonucleotide synthase activity"/>
    <property type="evidence" value="ECO:0007669"/>
    <property type="project" value="UniProtKB-EC"/>
</dbReference>
<feature type="binding site" evidence="4">
    <location>
        <position position="210"/>
    </location>
    <ligand>
        <name>ATP</name>
        <dbReference type="ChEBI" id="CHEBI:30616"/>
    </ligand>
</feature>
<dbReference type="InterPro" id="IPR040686">
    <property type="entry name" value="PurK_C"/>
</dbReference>
<organism evidence="7 8">
    <name type="scientific">Actomonas aquatica</name>
    <dbReference type="NCBI Taxonomy" id="2866162"/>
    <lineage>
        <taxon>Bacteria</taxon>
        <taxon>Pseudomonadati</taxon>
        <taxon>Verrucomicrobiota</taxon>
        <taxon>Opitutia</taxon>
        <taxon>Opitutales</taxon>
        <taxon>Opitutaceae</taxon>
        <taxon>Actomonas</taxon>
    </lineage>
</organism>
<evidence type="ECO:0000256" key="3">
    <source>
        <dbReference type="ARBA" id="ARBA00022840"/>
    </source>
</evidence>
<keyword evidence="1 4" id="KW-0547">Nucleotide-binding</keyword>
<feature type="binding site" evidence="4">
    <location>
        <position position="144"/>
    </location>
    <ligand>
        <name>ATP</name>
        <dbReference type="ChEBI" id="CHEBI:30616"/>
    </ligand>
</feature>
<keyword evidence="4 5" id="KW-0436">Ligase</keyword>
<dbReference type="EC" id="6.3.4.18" evidence="4 5"/>
<dbReference type="Gene3D" id="3.30.470.20">
    <property type="entry name" value="ATP-grasp fold, B domain"/>
    <property type="match status" value="1"/>
</dbReference>
<dbReference type="SUPFAM" id="SSF56059">
    <property type="entry name" value="Glutathione synthetase ATP-binding domain-like"/>
    <property type="match status" value="1"/>
</dbReference>
<dbReference type="Pfam" id="PF22660">
    <property type="entry name" value="RS_preATP-grasp-like"/>
    <property type="match status" value="1"/>
</dbReference>
<proteinExistence type="inferred from homology"/>
<comment type="subunit">
    <text evidence="4 5">Homodimer.</text>
</comment>
<feature type="binding site" evidence="4">
    <location>
        <position position="104"/>
    </location>
    <ligand>
        <name>ATP</name>
        <dbReference type="ChEBI" id="CHEBI:30616"/>
    </ligand>
</feature>
<comment type="catalytic activity">
    <reaction evidence="4 5">
        <text>5-amino-1-(5-phospho-beta-D-ribosyl)imidazole + hydrogencarbonate + ATP = 5-carboxyamino-1-(5-phospho-D-ribosyl)imidazole + ADP + phosphate + 2 H(+)</text>
        <dbReference type="Rhea" id="RHEA:19317"/>
        <dbReference type="ChEBI" id="CHEBI:15378"/>
        <dbReference type="ChEBI" id="CHEBI:17544"/>
        <dbReference type="ChEBI" id="CHEBI:30616"/>
        <dbReference type="ChEBI" id="CHEBI:43474"/>
        <dbReference type="ChEBI" id="CHEBI:58730"/>
        <dbReference type="ChEBI" id="CHEBI:137981"/>
        <dbReference type="ChEBI" id="CHEBI:456216"/>
        <dbReference type="EC" id="6.3.4.18"/>
    </reaction>
</comment>
<comment type="function">
    <text evidence="5">Catalyzes the ATP-dependent conversion of 5-aminoimidazole ribonucleotide (AIR) and HCO(3)- to N5-carboxyaminoimidazole ribonucleotide (N5-CAIR).</text>
</comment>
<dbReference type="Gene3D" id="3.30.1490.20">
    <property type="entry name" value="ATP-grasp fold, A domain"/>
    <property type="match status" value="1"/>
</dbReference>
<gene>
    <name evidence="4 5" type="primary">purK</name>
    <name evidence="7" type="ORF">K1X11_010250</name>
</gene>